<dbReference type="GO" id="GO:0005576">
    <property type="term" value="C:extracellular region"/>
    <property type="evidence" value="ECO:0007669"/>
    <property type="project" value="UniProtKB-SubCell"/>
</dbReference>
<reference evidence="6" key="1">
    <citation type="submission" date="2025-08" db="UniProtKB">
        <authorList>
            <consortium name="RefSeq"/>
        </authorList>
    </citation>
    <scope>IDENTIFICATION</scope>
</reference>
<organism evidence="5 6">
    <name type="scientific">Biomphalaria glabrata</name>
    <name type="common">Bloodfluke planorb</name>
    <name type="synonym">Freshwater snail</name>
    <dbReference type="NCBI Taxonomy" id="6526"/>
    <lineage>
        <taxon>Eukaryota</taxon>
        <taxon>Metazoa</taxon>
        <taxon>Spiralia</taxon>
        <taxon>Lophotrochozoa</taxon>
        <taxon>Mollusca</taxon>
        <taxon>Gastropoda</taxon>
        <taxon>Heterobranchia</taxon>
        <taxon>Euthyneura</taxon>
        <taxon>Panpulmonata</taxon>
        <taxon>Hygrophila</taxon>
        <taxon>Lymnaeoidea</taxon>
        <taxon>Planorbidae</taxon>
        <taxon>Biomphalaria</taxon>
    </lineage>
</organism>
<protein>
    <submittedName>
        <fullName evidence="6">EMILIN-1-like</fullName>
    </submittedName>
</protein>
<dbReference type="PRINTS" id="PR00007">
    <property type="entry name" value="COMPLEMNTC1Q"/>
</dbReference>
<dbReference type="AlphaFoldDB" id="A0A9W3AXT4"/>
<keyword evidence="5" id="KW-1185">Reference proteome</keyword>
<dbReference type="InterPro" id="IPR001073">
    <property type="entry name" value="C1q_dom"/>
</dbReference>
<evidence type="ECO:0000313" key="6">
    <source>
        <dbReference type="RefSeq" id="XP_055892040.1"/>
    </source>
</evidence>
<dbReference type="InterPro" id="IPR008983">
    <property type="entry name" value="Tumour_necrosis_fac-like_dom"/>
</dbReference>
<dbReference type="Gene3D" id="2.60.120.40">
    <property type="match status" value="1"/>
</dbReference>
<comment type="subcellular location">
    <subcellularLocation>
        <location evidence="1">Secreted</location>
    </subcellularLocation>
</comment>
<dbReference type="PANTHER" id="PTHR15427:SF50">
    <property type="entry name" value="COMPLEMENT C1Q TUMOR NECROSIS FACTOR-RELATED PROTEIN 2-LIKE"/>
    <property type="match status" value="1"/>
</dbReference>
<feature type="domain" description="C1q" evidence="4">
    <location>
        <begin position="121"/>
        <end position="253"/>
    </location>
</feature>
<dbReference type="Proteomes" id="UP001165740">
    <property type="component" value="Chromosome 7"/>
</dbReference>
<dbReference type="PANTHER" id="PTHR15427">
    <property type="entry name" value="EMILIN ELASTIN MICROFIBRIL INTERFACE-LOCATED PROTEIN ELASTIN MICROFIBRIL INTERFACER"/>
    <property type="match status" value="1"/>
</dbReference>
<evidence type="ECO:0000256" key="3">
    <source>
        <dbReference type="SAM" id="SignalP"/>
    </source>
</evidence>
<dbReference type="InterPro" id="IPR050392">
    <property type="entry name" value="Collagen/C1q_domain"/>
</dbReference>
<dbReference type="GeneID" id="106052857"/>
<dbReference type="OMA" id="RYNAWAA"/>
<feature type="chain" id="PRO_5040933049" evidence="3">
    <location>
        <begin position="22"/>
        <end position="253"/>
    </location>
</feature>
<name>A0A9W3AXT4_BIOGL</name>
<proteinExistence type="predicted"/>
<gene>
    <name evidence="6" type="primary">LOC106052857</name>
</gene>
<evidence type="ECO:0000256" key="1">
    <source>
        <dbReference type="ARBA" id="ARBA00004613"/>
    </source>
</evidence>
<dbReference type="RefSeq" id="XP_055892040.1">
    <property type="nucleotide sequence ID" value="XM_056036065.1"/>
</dbReference>
<sequence length="253" mass="27781">MSNLGHAVYLLLLTLSWGAQGQNLTPRGMLQETSEKMRVSEDNVPKKEEDNIRSIWSTTISNCSCIREMAAIKRDLKEEINQRLALRAVLDTYVAELYELRTLFLSNTSRLTQAPNSQASASKASVAFSVKLSYNRELKPLDTVVFDTVLTNNGNAYDADSGKFTAPVSGTYILHATILSGYNTKVETAIIVNDKEVARIYSGAHDAHGSGSNAAVVDLRTGDSVWVRLLYQGGNHVHGYYSTFSGALIRPSE</sequence>
<evidence type="ECO:0000259" key="4">
    <source>
        <dbReference type="PROSITE" id="PS50871"/>
    </source>
</evidence>
<keyword evidence="3" id="KW-0732">Signal</keyword>
<accession>A0A9W3AXT4</accession>
<dbReference type="OrthoDB" id="6368610at2759"/>
<dbReference type="SUPFAM" id="SSF49842">
    <property type="entry name" value="TNF-like"/>
    <property type="match status" value="1"/>
</dbReference>
<evidence type="ECO:0000256" key="2">
    <source>
        <dbReference type="ARBA" id="ARBA00022525"/>
    </source>
</evidence>
<dbReference type="PROSITE" id="PS50871">
    <property type="entry name" value="C1Q"/>
    <property type="match status" value="1"/>
</dbReference>
<evidence type="ECO:0000313" key="5">
    <source>
        <dbReference type="Proteomes" id="UP001165740"/>
    </source>
</evidence>
<dbReference type="SMART" id="SM00110">
    <property type="entry name" value="C1Q"/>
    <property type="match status" value="1"/>
</dbReference>
<keyword evidence="2" id="KW-0964">Secreted</keyword>
<feature type="signal peptide" evidence="3">
    <location>
        <begin position="1"/>
        <end position="21"/>
    </location>
</feature>
<dbReference type="Pfam" id="PF00386">
    <property type="entry name" value="C1q"/>
    <property type="match status" value="1"/>
</dbReference>